<dbReference type="SUPFAM" id="SSF69118">
    <property type="entry name" value="AhpD-like"/>
    <property type="match status" value="1"/>
</dbReference>
<feature type="domain" description="Carboxymuconolactone decarboxylase-like" evidence="1">
    <location>
        <begin position="42"/>
        <end position="101"/>
    </location>
</feature>
<organism evidence="2 3">
    <name type="scientific">Alcaligenes xylosoxydans xylosoxydans</name>
    <name type="common">Achromobacter xylosoxidans</name>
    <dbReference type="NCBI Taxonomy" id="85698"/>
    <lineage>
        <taxon>Bacteria</taxon>
        <taxon>Pseudomonadati</taxon>
        <taxon>Pseudomonadota</taxon>
        <taxon>Betaproteobacteria</taxon>
        <taxon>Burkholderiales</taxon>
        <taxon>Alcaligenaceae</taxon>
        <taxon>Achromobacter</taxon>
    </lineage>
</organism>
<dbReference type="PANTHER" id="PTHR34846:SF11">
    <property type="entry name" value="4-CARBOXYMUCONOLACTONE DECARBOXYLASE FAMILY PROTEIN (AFU_ORTHOLOGUE AFUA_6G11590)"/>
    <property type="match status" value="1"/>
</dbReference>
<comment type="caution">
    <text evidence="2">The sequence shown here is derived from an EMBL/GenBank/DDBJ whole genome shotgun (WGS) entry which is preliminary data.</text>
</comment>
<dbReference type="Pfam" id="PF02627">
    <property type="entry name" value="CMD"/>
    <property type="match status" value="1"/>
</dbReference>
<proteinExistence type="predicted"/>
<evidence type="ECO:0000313" key="2">
    <source>
        <dbReference type="EMBL" id="OMG87935.1"/>
    </source>
</evidence>
<dbReference type="EMBL" id="MJMN01000013">
    <property type="protein sequence ID" value="OMG87935.1"/>
    <property type="molecule type" value="Genomic_DNA"/>
</dbReference>
<evidence type="ECO:0000259" key="1">
    <source>
        <dbReference type="Pfam" id="PF02627"/>
    </source>
</evidence>
<reference evidence="2 3" key="1">
    <citation type="submission" date="2016-09" db="EMBL/GenBank/DDBJ databases">
        <title>Phylogenomics of Achromobacter.</title>
        <authorList>
            <person name="Jeukens J."/>
            <person name="Freschi L."/>
            <person name="Vincent A.T."/>
            <person name="Emond-Rheault J.-G."/>
            <person name="Kukavica-Ibrulj I."/>
            <person name="Charette S.J."/>
            <person name="Levesque R.C."/>
        </authorList>
    </citation>
    <scope>NUCLEOTIDE SEQUENCE [LARGE SCALE GENOMIC DNA]</scope>
    <source>
        <strain evidence="2 3">AUS488</strain>
    </source>
</reference>
<accession>A0A1R1JUA3</accession>
<dbReference type="AlphaFoldDB" id="A0A1R1JUA3"/>
<dbReference type="OrthoDB" id="4704294at2"/>
<name>A0A1R1JUA3_ALCXX</name>
<dbReference type="Gene3D" id="1.20.1290.10">
    <property type="entry name" value="AhpD-like"/>
    <property type="match status" value="1"/>
</dbReference>
<dbReference type="RefSeq" id="WP_076411956.1">
    <property type="nucleotide sequence ID" value="NZ_AP028040.1"/>
</dbReference>
<evidence type="ECO:0000313" key="3">
    <source>
        <dbReference type="Proteomes" id="UP000187251"/>
    </source>
</evidence>
<dbReference type="InterPro" id="IPR003779">
    <property type="entry name" value="CMD-like"/>
</dbReference>
<dbReference type="Proteomes" id="UP000187251">
    <property type="component" value="Unassembled WGS sequence"/>
</dbReference>
<dbReference type="GO" id="GO:0051920">
    <property type="term" value="F:peroxiredoxin activity"/>
    <property type="evidence" value="ECO:0007669"/>
    <property type="project" value="InterPro"/>
</dbReference>
<dbReference type="PANTHER" id="PTHR34846">
    <property type="entry name" value="4-CARBOXYMUCONOLACTONE DECARBOXYLASE FAMILY PROTEIN (AFU_ORTHOLOGUE AFUA_6G11590)"/>
    <property type="match status" value="1"/>
</dbReference>
<dbReference type="InterPro" id="IPR029032">
    <property type="entry name" value="AhpD-like"/>
</dbReference>
<sequence length="176" mass="18940">MSDCRVSLVAPGTRPALADIEARIAAARGRISPLYQVLLNSPAVVQGWEAMLTAIRLNTSLSPRVRELIILRVATLNNAPYEFDAHVPHALAAGMPQAVVEQLRGGPEARAVVGLEAGEADVLVLTDAMTRDIEVPDALFAPLRARYNDQELVELTATVAAYNMVSRLLVALRIGH</sequence>
<protein>
    <submittedName>
        <fullName evidence="2">Carboxymuconolactone decarboxylase</fullName>
    </submittedName>
</protein>
<gene>
    <name evidence="2" type="ORF">BIZ92_10050</name>
</gene>